<keyword evidence="3" id="KW-1185">Reference proteome</keyword>
<feature type="region of interest" description="Disordered" evidence="1">
    <location>
        <begin position="176"/>
        <end position="195"/>
    </location>
</feature>
<evidence type="ECO:0000256" key="1">
    <source>
        <dbReference type="SAM" id="MobiDB-lite"/>
    </source>
</evidence>
<feature type="region of interest" description="Disordered" evidence="1">
    <location>
        <begin position="87"/>
        <end position="168"/>
    </location>
</feature>
<organism evidence="2 3">
    <name type="scientific">Mycena rosella</name>
    <name type="common">Pink bonnet</name>
    <name type="synonym">Agaricus rosellus</name>
    <dbReference type="NCBI Taxonomy" id="1033263"/>
    <lineage>
        <taxon>Eukaryota</taxon>
        <taxon>Fungi</taxon>
        <taxon>Dikarya</taxon>
        <taxon>Basidiomycota</taxon>
        <taxon>Agaricomycotina</taxon>
        <taxon>Agaricomycetes</taxon>
        <taxon>Agaricomycetidae</taxon>
        <taxon>Agaricales</taxon>
        <taxon>Marasmiineae</taxon>
        <taxon>Mycenaceae</taxon>
        <taxon>Mycena</taxon>
    </lineage>
</organism>
<comment type="caution">
    <text evidence="2">The sequence shown here is derived from an EMBL/GenBank/DDBJ whole genome shotgun (WGS) entry which is preliminary data.</text>
</comment>
<feature type="compositionally biased region" description="Polar residues" evidence="1">
    <location>
        <begin position="1"/>
        <end position="13"/>
    </location>
</feature>
<evidence type="ECO:0000313" key="3">
    <source>
        <dbReference type="Proteomes" id="UP001221757"/>
    </source>
</evidence>
<protein>
    <submittedName>
        <fullName evidence="2">Uncharacterized protein</fullName>
    </submittedName>
</protein>
<evidence type="ECO:0000313" key="2">
    <source>
        <dbReference type="EMBL" id="KAJ7687965.1"/>
    </source>
</evidence>
<name>A0AAD7DF23_MYCRO</name>
<sequence length="237" mass="25423">MSAASARNRTSPVSPDARLASSNFFSTGRLDTAAANTRLSVANQSAPLLLEGPGTKGEGGRQQRGRSPHRARADVSAQCLQRAAVVPEHVGSGEKGVAHAQGGGSKLRPPNPSPDRRIHGKPKARNERMARAEMREERGSGFEVRRGGSEVKREEFGREAEQQRRAGAVERRVVVRGRRGEAPGRRASGEESRGTHENLFGAACRASSNRAARFDEILKQSIAAAHLSWSRPSGHSA</sequence>
<gene>
    <name evidence="2" type="ORF">B0H17DRAFT_1135975</name>
</gene>
<feature type="region of interest" description="Disordered" evidence="1">
    <location>
        <begin position="1"/>
        <end position="22"/>
    </location>
</feature>
<dbReference type="Proteomes" id="UP001221757">
    <property type="component" value="Unassembled WGS sequence"/>
</dbReference>
<reference evidence="2" key="1">
    <citation type="submission" date="2023-03" db="EMBL/GenBank/DDBJ databases">
        <title>Massive genome expansion in bonnet fungi (Mycena s.s.) driven by repeated elements and novel gene families across ecological guilds.</title>
        <authorList>
            <consortium name="Lawrence Berkeley National Laboratory"/>
            <person name="Harder C.B."/>
            <person name="Miyauchi S."/>
            <person name="Viragh M."/>
            <person name="Kuo A."/>
            <person name="Thoen E."/>
            <person name="Andreopoulos B."/>
            <person name="Lu D."/>
            <person name="Skrede I."/>
            <person name="Drula E."/>
            <person name="Henrissat B."/>
            <person name="Morin E."/>
            <person name="Kohler A."/>
            <person name="Barry K."/>
            <person name="LaButti K."/>
            <person name="Morin E."/>
            <person name="Salamov A."/>
            <person name="Lipzen A."/>
            <person name="Mereny Z."/>
            <person name="Hegedus B."/>
            <person name="Baldrian P."/>
            <person name="Stursova M."/>
            <person name="Weitz H."/>
            <person name="Taylor A."/>
            <person name="Grigoriev I.V."/>
            <person name="Nagy L.G."/>
            <person name="Martin F."/>
            <person name="Kauserud H."/>
        </authorList>
    </citation>
    <scope>NUCLEOTIDE SEQUENCE</scope>
    <source>
        <strain evidence="2">CBHHK067</strain>
    </source>
</reference>
<feature type="compositionally biased region" description="Basic and acidic residues" evidence="1">
    <location>
        <begin position="124"/>
        <end position="168"/>
    </location>
</feature>
<proteinExistence type="predicted"/>
<dbReference type="AlphaFoldDB" id="A0AAD7DF23"/>
<accession>A0AAD7DF23</accession>
<dbReference type="EMBL" id="JARKIE010000083">
    <property type="protein sequence ID" value="KAJ7687965.1"/>
    <property type="molecule type" value="Genomic_DNA"/>
</dbReference>
<feature type="region of interest" description="Disordered" evidence="1">
    <location>
        <begin position="44"/>
        <end position="75"/>
    </location>
</feature>